<dbReference type="SMART" id="SM00345">
    <property type="entry name" value="HTH_GNTR"/>
    <property type="match status" value="1"/>
</dbReference>
<dbReference type="InterPro" id="IPR011663">
    <property type="entry name" value="UTRA"/>
</dbReference>
<reference evidence="5 6" key="1">
    <citation type="submission" date="2020-07" db="EMBL/GenBank/DDBJ databases">
        <authorList>
            <person name="Li M."/>
        </authorList>
    </citation>
    <scope>NUCLEOTIDE SEQUENCE [LARGE SCALE GENOMIC DNA]</scope>
    <source>
        <strain evidence="5 6">DSM 23284</strain>
    </source>
</reference>
<dbReference type="SMART" id="SM00866">
    <property type="entry name" value="UTRA"/>
    <property type="match status" value="1"/>
</dbReference>
<dbReference type="GO" id="GO:0045892">
    <property type="term" value="P:negative regulation of DNA-templated transcription"/>
    <property type="evidence" value="ECO:0007669"/>
    <property type="project" value="TreeGrafter"/>
</dbReference>
<sequence length="264" mass="29144">MADVPPGSADQEGLSELATLAAAPYEARSVRPIWLQIYDRLADVIRREVVAPGAKLPGEVYLADLFGVSRITMRRALALHQNEGLLQARKGVGIFVRSRPRRFLIRNDMQFAESLAVDGGDITSRTLWLGRQKPSPEAAELFGIAPDDEVICLHRLRQLDGAPIYVSRKEFPAARFPEFEARYRQSGSVRDVFQSAGIDSFYRSETRVLGGLASRSEAEVLEISPKTPVQYVTAINCDASGAAIEFNRGCWPMASVELVFAVPH</sequence>
<evidence type="ECO:0000313" key="6">
    <source>
        <dbReference type="Proteomes" id="UP000559404"/>
    </source>
</evidence>
<evidence type="ECO:0000256" key="3">
    <source>
        <dbReference type="ARBA" id="ARBA00023163"/>
    </source>
</evidence>
<dbReference type="PRINTS" id="PR00035">
    <property type="entry name" value="HTHGNTR"/>
</dbReference>
<gene>
    <name evidence="5" type="ORF">H1W37_18050</name>
</gene>
<name>A0A838XT15_9HYPH</name>
<dbReference type="InterPro" id="IPR036388">
    <property type="entry name" value="WH-like_DNA-bd_sf"/>
</dbReference>
<dbReference type="SUPFAM" id="SSF64288">
    <property type="entry name" value="Chorismate lyase-like"/>
    <property type="match status" value="1"/>
</dbReference>
<dbReference type="EMBL" id="JACEON010000020">
    <property type="protein sequence ID" value="MBA4613565.1"/>
    <property type="molecule type" value="Genomic_DNA"/>
</dbReference>
<dbReference type="InterPro" id="IPR000524">
    <property type="entry name" value="Tscrpt_reg_HTH_GntR"/>
</dbReference>
<keyword evidence="2" id="KW-0238">DNA-binding</keyword>
<dbReference type="InterPro" id="IPR050679">
    <property type="entry name" value="Bact_HTH_transcr_reg"/>
</dbReference>
<dbReference type="Pfam" id="PF00392">
    <property type="entry name" value="GntR"/>
    <property type="match status" value="1"/>
</dbReference>
<organism evidence="5 6">
    <name type="scientific">Stappia taiwanensis</name>
    <dbReference type="NCBI Taxonomy" id="992267"/>
    <lineage>
        <taxon>Bacteria</taxon>
        <taxon>Pseudomonadati</taxon>
        <taxon>Pseudomonadota</taxon>
        <taxon>Alphaproteobacteria</taxon>
        <taxon>Hyphomicrobiales</taxon>
        <taxon>Stappiaceae</taxon>
        <taxon>Stappia</taxon>
    </lineage>
</organism>
<dbReference type="PANTHER" id="PTHR44846">
    <property type="entry name" value="MANNOSYL-D-GLYCERATE TRANSPORT/METABOLISM SYSTEM REPRESSOR MNGR-RELATED"/>
    <property type="match status" value="1"/>
</dbReference>
<dbReference type="GO" id="GO:0003677">
    <property type="term" value="F:DNA binding"/>
    <property type="evidence" value="ECO:0007669"/>
    <property type="project" value="UniProtKB-KW"/>
</dbReference>
<dbReference type="RefSeq" id="WP_181761760.1">
    <property type="nucleotide sequence ID" value="NZ_BMCR01000004.1"/>
</dbReference>
<dbReference type="InterPro" id="IPR036390">
    <property type="entry name" value="WH_DNA-bd_sf"/>
</dbReference>
<feature type="domain" description="HTH gntR-type" evidence="4">
    <location>
        <begin position="31"/>
        <end position="99"/>
    </location>
</feature>
<keyword evidence="3" id="KW-0804">Transcription</keyword>
<dbReference type="Gene3D" id="1.10.10.10">
    <property type="entry name" value="Winged helix-like DNA-binding domain superfamily/Winged helix DNA-binding domain"/>
    <property type="match status" value="1"/>
</dbReference>
<evidence type="ECO:0000256" key="2">
    <source>
        <dbReference type="ARBA" id="ARBA00023125"/>
    </source>
</evidence>
<accession>A0A838XT15</accession>
<keyword evidence="6" id="KW-1185">Reference proteome</keyword>
<keyword evidence="1" id="KW-0805">Transcription regulation</keyword>
<dbReference type="CDD" id="cd07377">
    <property type="entry name" value="WHTH_GntR"/>
    <property type="match status" value="1"/>
</dbReference>
<comment type="caution">
    <text evidence="5">The sequence shown here is derived from an EMBL/GenBank/DDBJ whole genome shotgun (WGS) entry which is preliminary data.</text>
</comment>
<dbReference type="PROSITE" id="PS50949">
    <property type="entry name" value="HTH_GNTR"/>
    <property type="match status" value="1"/>
</dbReference>
<protein>
    <submittedName>
        <fullName evidence="5">GntR family transcriptional regulator</fullName>
    </submittedName>
</protein>
<dbReference type="InterPro" id="IPR028978">
    <property type="entry name" value="Chorismate_lyase_/UTRA_dom_sf"/>
</dbReference>
<proteinExistence type="predicted"/>
<evidence type="ECO:0000256" key="1">
    <source>
        <dbReference type="ARBA" id="ARBA00023015"/>
    </source>
</evidence>
<dbReference type="Proteomes" id="UP000559404">
    <property type="component" value="Unassembled WGS sequence"/>
</dbReference>
<dbReference type="AlphaFoldDB" id="A0A838XT15"/>
<dbReference type="Pfam" id="PF07702">
    <property type="entry name" value="UTRA"/>
    <property type="match status" value="1"/>
</dbReference>
<dbReference type="Gene3D" id="3.40.1410.10">
    <property type="entry name" value="Chorismate lyase-like"/>
    <property type="match status" value="1"/>
</dbReference>
<dbReference type="PANTHER" id="PTHR44846:SF17">
    <property type="entry name" value="GNTR-FAMILY TRANSCRIPTIONAL REGULATOR"/>
    <property type="match status" value="1"/>
</dbReference>
<reference evidence="5 6" key="2">
    <citation type="submission" date="2020-08" db="EMBL/GenBank/DDBJ databases">
        <title>Stappia taiwanensis sp. nov., isolated from a coastal thermal spring.</title>
        <authorList>
            <person name="Kampfer P."/>
        </authorList>
    </citation>
    <scope>NUCLEOTIDE SEQUENCE [LARGE SCALE GENOMIC DNA]</scope>
    <source>
        <strain evidence="5 6">DSM 23284</strain>
    </source>
</reference>
<evidence type="ECO:0000259" key="4">
    <source>
        <dbReference type="PROSITE" id="PS50949"/>
    </source>
</evidence>
<dbReference type="SUPFAM" id="SSF46785">
    <property type="entry name" value="Winged helix' DNA-binding domain"/>
    <property type="match status" value="1"/>
</dbReference>
<evidence type="ECO:0000313" key="5">
    <source>
        <dbReference type="EMBL" id="MBA4613565.1"/>
    </source>
</evidence>
<dbReference type="GO" id="GO:0003700">
    <property type="term" value="F:DNA-binding transcription factor activity"/>
    <property type="evidence" value="ECO:0007669"/>
    <property type="project" value="InterPro"/>
</dbReference>